<reference evidence="2" key="2">
    <citation type="journal article" date="2015" name="Data Brief">
        <title>Shoot transcriptome of the giant reed, Arundo donax.</title>
        <authorList>
            <person name="Barrero R.A."/>
            <person name="Guerrero F.D."/>
            <person name="Moolhuijzen P."/>
            <person name="Goolsby J.A."/>
            <person name="Tidwell J."/>
            <person name="Bellgard S.E."/>
            <person name="Bellgard M.I."/>
        </authorList>
    </citation>
    <scope>NUCLEOTIDE SEQUENCE</scope>
    <source>
        <tissue evidence="2">Shoot tissue taken approximately 20 cm above the soil surface</tissue>
    </source>
</reference>
<proteinExistence type="predicted"/>
<feature type="compositionally biased region" description="Low complexity" evidence="1">
    <location>
        <begin position="20"/>
        <end position="38"/>
    </location>
</feature>
<feature type="region of interest" description="Disordered" evidence="1">
    <location>
        <begin position="17"/>
        <end position="38"/>
    </location>
</feature>
<reference evidence="2" key="1">
    <citation type="submission" date="2014-09" db="EMBL/GenBank/DDBJ databases">
        <authorList>
            <person name="Magalhaes I.L.F."/>
            <person name="Oliveira U."/>
            <person name="Santos F.R."/>
            <person name="Vidigal T.H.D.A."/>
            <person name="Brescovit A.D."/>
            <person name="Santos A.J."/>
        </authorList>
    </citation>
    <scope>NUCLEOTIDE SEQUENCE</scope>
    <source>
        <tissue evidence="2">Shoot tissue taken approximately 20 cm above the soil surface</tissue>
    </source>
</reference>
<organism evidence="2">
    <name type="scientific">Arundo donax</name>
    <name type="common">Giant reed</name>
    <name type="synonym">Donax arundinaceus</name>
    <dbReference type="NCBI Taxonomy" id="35708"/>
    <lineage>
        <taxon>Eukaryota</taxon>
        <taxon>Viridiplantae</taxon>
        <taxon>Streptophyta</taxon>
        <taxon>Embryophyta</taxon>
        <taxon>Tracheophyta</taxon>
        <taxon>Spermatophyta</taxon>
        <taxon>Magnoliopsida</taxon>
        <taxon>Liliopsida</taxon>
        <taxon>Poales</taxon>
        <taxon>Poaceae</taxon>
        <taxon>PACMAD clade</taxon>
        <taxon>Arundinoideae</taxon>
        <taxon>Arundineae</taxon>
        <taxon>Arundo</taxon>
    </lineage>
</organism>
<name>A0A0A8ZKB5_ARUDO</name>
<evidence type="ECO:0000256" key="1">
    <source>
        <dbReference type="SAM" id="MobiDB-lite"/>
    </source>
</evidence>
<protein>
    <submittedName>
        <fullName evidence="2">Uncharacterized protein</fullName>
    </submittedName>
</protein>
<accession>A0A0A8ZKB5</accession>
<dbReference type="EMBL" id="GBRH01258031">
    <property type="protein sequence ID" value="JAD39864.1"/>
    <property type="molecule type" value="Transcribed_RNA"/>
</dbReference>
<sequence length="79" mass="8224">MSLLVEVARASLRSEPLCHTGASSGTLGSGSSSSQPSTIHPCCLNTRRAVTAMCMIISRYHVITETSWPAPSTIAPGPP</sequence>
<evidence type="ECO:0000313" key="2">
    <source>
        <dbReference type="EMBL" id="JAD39864.1"/>
    </source>
</evidence>
<dbReference type="AlphaFoldDB" id="A0A0A8ZKB5"/>